<gene>
    <name evidence="1" type="ORF">HAX54_005590</name>
</gene>
<comment type="caution">
    <text evidence="1">The sequence shown here is derived from an EMBL/GenBank/DDBJ whole genome shotgun (WGS) entry which is preliminary data.</text>
</comment>
<feature type="non-terminal residue" evidence="1">
    <location>
        <position position="1"/>
    </location>
</feature>
<dbReference type="Proteomes" id="UP000823775">
    <property type="component" value="Unassembled WGS sequence"/>
</dbReference>
<sequence>AILDLQESYGGVTVSEENKNLSEKKERYGWRRKWLERGMKARGGGKRGGGGAVVGNE</sequence>
<keyword evidence="2" id="KW-1185">Reference proteome</keyword>
<evidence type="ECO:0000313" key="1">
    <source>
        <dbReference type="EMBL" id="MCD7467894.1"/>
    </source>
</evidence>
<proteinExistence type="predicted"/>
<evidence type="ECO:0000313" key="2">
    <source>
        <dbReference type="Proteomes" id="UP000823775"/>
    </source>
</evidence>
<dbReference type="EMBL" id="JACEIK010001281">
    <property type="protein sequence ID" value="MCD7467894.1"/>
    <property type="molecule type" value="Genomic_DNA"/>
</dbReference>
<accession>A0ABS8T907</accession>
<organism evidence="1 2">
    <name type="scientific">Datura stramonium</name>
    <name type="common">Jimsonweed</name>
    <name type="synonym">Common thornapple</name>
    <dbReference type="NCBI Taxonomy" id="4076"/>
    <lineage>
        <taxon>Eukaryota</taxon>
        <taxon>Viridiplantae</taxon>
        <taxon>Streptophyta</taxon>
        <taxon>Embryophyta</taxon>
        <taxon>Tracheophyta</taxon>
        <taxon>Spermatophyta</taxon>
        <taxon>Magnoliopsida</taxon>
        <taxon>eudicotyledons</taxon>
        <taxon>Gunneridae</taxon>
        <taxon>Pentapetalae</taxon>
        <taxon>asterids</taxon>
        <taxon>lamiids</taxon>
        <taxon>Solanales</taxon>
        <taxon>Solanaceae</taxon>
        <taxon>Solanoideae</taxon>
        <taxon>Datureae</taxon>
        <taxon>Datura</taxon>
    </lineage>
</organism>
<reference evidence="1 2" key="1">
    <citation type="journal article" date="2021" name="BMC Genomics">
        <title>Datura genome reveals duplications of psychoactive alkaloid biosynthetic genes and high mutation rate following tissue culture.</title>
        <authorList>
            <person name="Rajewski A."/>
            <person name="Carter-House D."/>
            <person name="Stajich J."/>
            <person name="Litt A."/>
        </authorList>
    </citation>
    <scope>NUCLEOTIDE SEQUENCE [LARGE SCALE GENOMIC DNA]</scope>
    <source>
        <strain evidence="1">AR-01</strain>
    </source>
</reference>
<name>A0ABS8T907_DATST</name>
<protein>
    <submittedName>
        <fullName evidence="1">Uncharacterized protein</fullName>
    </submittedName>
</protein>